<dbReference type="EMBL" id="JAOYOD010000001">
    <property type="protein sequence ID" value="MCV9389447.1"/>
    <property type="molecule type" value="Genomic_DNA"/>
</dbReference>
<dbReference type="Proteomes" id="UP001300692">
    <property type="component" value="Unassembled WGS sequence"/>
</dbReference>
<dbReference type="RefSeq" id="WP_264140365.1">
    <property type="nucleotide sequence ID" value="NZ_JAOYOD010000001.1"/>
</dbReference>
<keyword evidence="1 2" id="KW-0597">Phosphoprotein</keyword>
<gene>
    <name evidence="4" type="ORF">N7U62_22480</name>
</gene>
<evidence type="ECO:0000256" key="2">
    <source>
        <dbReference type="PROSITE-ProRule" id="PRU00169"/>
    </source>
</evidence>
<dbReference type="Pfam" id="PF00072">
    <property type="entry name" value="Response_reg"/>
    <property type="match status" value="1"/>
</dbReference>
<dbReference type="SUPFAM" id="SSF52172">
    <property type="entry name" value="CheY-like"/>
    <property type="match status" value="1"/>
</dbReference>
<evidence type="ECO:0000313" key="5">
    <source>
        <dbReference type="Proteomes" id="UP001300692"/>
    </source>
</evidence>
<dbReference type="PROSITE" id="PS50110">
    <property type="entry name" value="RESPONSE_REGULATORY"/>
    <property type="match status" value="1"/>
</dbReference>
<feature type="modified residue" description="4-aspartylphosphate" evidence="2">
    <location>
        <position position="52"/>
    </location>
</feature>
<organism evidence="4 5">
    <name type="scientific">Reichenbachiella ulvae</name>
    <dbReference type="NCBI Taxonomy" id="2980104"/>
    <lineage>
        <taxon>Bacteria</taxon>
        <taxon>Pseudomonadati</taxon>
        <taxon>Bacteroidota</taxon>
        <taxon>Cytophagia</taxon>
        <taxon>Cytophagales</taxon>
        <taxon>Reichenbachiellaceae</taxon>
        <taxon>Reichenbachiella</taxon>
    </lineage>
</organism>
<comment type="caution">
    <text evidence="4">The sequence shown here is derived from an EMBL/GenBank/DDBJ whole genome shotgun (WGS) entry which is preliminary data.</text>
</comment>
<dbReference type="Gene3D" id="3.40.50.2300">
    <property type="match status" value="1"/>
</dbReference>
<evidence type="ECO:0000313" key="4">
    <source>
        <dbReference type="EMBL" id="MCV9389447.1"/>
    </source>
</evidence>
<feature type="domain" description="Response regulatory" evidence="3">
    <location>
        <begin position="2"/>
        <end position="117"/>
    </location>
</feature>
<accession>A0ABT3D0M9</accession>
<dbReference type="InterPro" id="IPR001789">
    <property type="entry name" value="Sig_transdc_resp-reg_receiver"/>
</dbReference>
<evidence type="ECO:0000256" key="1">
    <source>
        <dbReference type="ARBA" id="ARBA00022553"/>
    </source>
</evidence>
<reference evidence="4 5" key="1">
    <citation type="submission" date="2022-10" db="EMBL/GenBank/DDBJ databases">
        <title>Comparative genomics and taxonomic characterization of three novel marine species of genus Reichenbachiella exhibiting antioxidant and polysaccharide degradation activities.</title>
        <authorList>
            <person name="Muhammad N."/>
            <person name="Lee Y.-J."/>
            <person name="Ko J."/>
            <person name="Kim S.-G."/>
        </authorList>
    </citation>
    <scope>NUCLEOTIDE SEQUENCE [LARGE SCALE GENOMIC DNA]</scope>
    <source>
        <strain evidence="4 5">ABR2-5</strain>
    </source>
</reference>
<dbReference type="PANTHER" id="PTHR44591">
    <property type="entry name" value="STRESS RESPONSE REGULATOR PROTEIN 1"/>
    <property type="match status" value="1"/>
</dbReference>
<dbReference type="InterPro" id="IPR050595">
    <property type="entry name" value="Bact_response_regulator"/>
</dbReference>
<dbReference type="PANTHER" id="PTHR44591:SF3">
    <property type="entry name" value="RESPONSE REGULATORY DOMAIN-CONTAINING PROTEIN"/>
    <property type="match status" value="1"/>
</dbReference>
<name>A0ABT3D0M9_9BACT</name>
<protein>
    <submittedName>
        <fullName evidence="4">Response regulator</fullName>
    </submittedName>
</protein>
<sequence length="123" mass="13613">MRVLIVDDSVYSIALIGLIVKRKGHEVVGETKNGEEAAAMIKELKPDIVTLDNMLNDIDGTDVLAKLEGDFNPNQFIVISGSYEESVLAEYKKFGITRFLKKPFEPQELEEALEKAAGSLLTK</sequence>
<dbReference type="SMART" id="SM00448">
    <property type="entry name" value="REC"/>
    <property type="match status" value="1"/>
</dbReference>
<keyword evidence="5" id="KW-1185">Reference proteome</keyword>
<proteinExistence type="predicted"/>
<dbReference type="InterPro" id="IPR011006">
    <property type="entry name" value="CheY-like_superfamily"/>
</dbReference>
<evidence type="ECO:0000259" key="3">
    <source>
        <dbReference type="PROSITE" id="PS50110"/>
    </source>
</evidence>